<name>A0AAD7F1D9_9AGAR</name>
<dbReference type="Pfam" id="PF13604">
    <property type="entry name" value="AAA_30"/>
    <property type="match status" value="1"/>
</dbReference>
<proteinExistence type="predicted"/>
<organism evidence="1 2">
    <name type="scientific">Mycena albidolilacea</name>
    <dbReference type="NCBI Taxonomy" id="1033008"/>
    <lineage>
        <taxon>Eukaryota</taxon>
        <taxon>Fungi</taxon>
        <taxon>Dikarya</taxon>
        <taxon>Basidiomycota</taxon>
        <taxon>Agaricomycotina</taxon>
        <taxon>Agaricomycetes</taxon>
        <taxon>Agaricomycetidae</taxon>
        <taxon>Agaricales</taxon>
        <taxon>Marasmiineae</taxon>
        <taxon>Mycenaceae</taxon>
        <taxon>Mycena</taxon>
    </lineage>
</organism>
<dbReference type="InterPro" id="IPR050534">
    <property type="entry name" value="Coronavir_polyprotein_1ab"/>
</dbReference>
<evidence type="ECO:0008006" key="3">
    <source>
        <dbReference type="Google" id="ProtNLM"/>
    </source>
</evidence>
<protein>
    <recommendedName>
        <fullName evidence="3">DNA2/NAM7 helicase helicase domain-containing protein</fullName>
    </recommendedName>
</protein>
<dbReference type="GO" id="GO:0043139">
    <property type="term" value="F:5'-3' DNA helicase activity"/>
    <property type="evidence" value="ECO:0007669"/>
    <property type="project" value="TreeGrafter"/>
</dbReference>
<gene>
    <name evidence="1" type="ORF">DFH08DRAFT_267353</name>
</gene>
<keyword evidence="2" id="KW-1185">Reference proteome</keyword>
<dbReference type="PANTHER" id="PTHR43788:SF8">
    <property type="entry name" value="DNA-BINDING PROTEIN SMUBP-2"/>
    <property type="match status" value="1"/>
</dbReference>
<dbReference type="AlphaFoldDB" id="A0AAD7F1D9"/>
<dbReference type="EMBL" id="JARIHO010000003">
    <property type="protein sequence ID" value="KAJ7364146.1"/>
    <property type="molecule type" value="Genomic_DNA"/>
</dbReference>
<dbReference type="Gene3D" id="3.40.50.300">
    <property type="entry name" value="P-loop containing nucleotide triphosphate hydrolases"/>
    <property type="match status" value="1"/>
</dbReference>
<dbReference type="Proteomes" id="UP001218218">
    <property type="component" value="Unassembled WGS sequence"/>
</dbReference>
<comment type="caution">
    <text evidence="1">The sequence shown here is derived from an EMBL/GenBank/DDBJ whole genome shotgun (WGS) entry which is preliminary data.</text>
</comment>
<reference evidence="1" key="1">
    <citation type="submission" date="2023-03" db="EMBL/GenBank/DDBJ databases">
        <title>Massive genome expansion in bonnet fungi (Mycena s.s.) driven by repeated elements and novel gene families across ecological guilds.</title>
        <authorList>
            <consortium name="Lawrence Berkeley National Laboratory"/>
            <person name="Harder C.B."/>
            <person name="Miyauchi S."/>
            <person name="Viragh M."/>
            <person name="Kuo A."/>
            <person name="Thoen E."/>
            <person name="Andreopoulos B."/>
            <person name="Lu D."/>
            <person name="Skrede I."/>
            <person name="Drula E."/>
            <person name="Henrissat B."/>
            <person name="Morin E."/>
            <person name="Kohler A."/>
            <person name="Barry K."/>
            <person name="LaButti K."/>
            <person name="Morin E."/>
            <person name="Salamov A."/>
            <person name="Lipzen A."/>
            <person name="Mereny Z."/>
            <person name="Hegedus B."/>
            <person name="Baldrian P."/>
            <person name="Stursova M."/>
            <person name="Weitz H."/>
            <person name="Taylor A."/>
            <person name="Grigoriev I.V."/>
            <person name="Nagy L.G."/>
            <person name="Martin F."/>
            <person name="Kauserud H."/>
        </authorList>
    </citation>
    <scope>NUCLEOTIDE SEQUENCE</scope>
    <source>
        <strain evidence="1">CBHHK002</strain>
    </source>
</reference>
<dbReference type="SUPFAM" id="SSF52540">
    <property type="entry name" value="P-loop containing nucleoside triphosphate hydrolases"/>
    <property type="match status" value="1"/>
</dbReference>
<accession>A0AAD7F1D9</accession>
<dbReference type="InterPro" id="IPR027417">
    <property type="entry name" value="P-loop_NTPase"/>
</dbReference>
<evidence type="ECO:0000313" key="1">
    <source>
        <dbReference type="EMBL" id="KAJ7364146.1"/>
    </source>
</evidence>
<dbReference type="PANTHER" id="PTHR43788">
    <property type="entry name" value="DNA2/NAM7 HELICASE FAMILY MEMBER"/>
    <property type="match status" value="1"/>
</dbReference>
<evidence type="ECO:0000313" key="2">
    <source>
        <dbReference type="Proteomes" id="UP001218218"/>
    </source>
</evidence>
<feature type="non-terminal residue" evidence="1">
    <location>
        <position position="612"/>
    </location>
</feature>
<sequence length="612" mass="67725">MADQPFAIIQDIFKAPHPAISVTSYPLVGVSRKILQGFLDNAADGIIGVAPAYGTNCVLSVLAFATSSKVLLVRMTKRKGTAKRPMANSPGRNLLEEVLLLPASRPKFAFHMDVLATSLHFDFGLRIGSAVDLLSASKTDDRHSLQALMSSLGEELLLNKANVASLFKGEDKLSKTTLEKVALQAWVAWRAATLDKMTVRLNKIPRIDTKSFDETRLFVFAKMVRDVRCLDALKPTSVKNEIANDYSTEKDRLHITCTRFKNRVQSDHRTVEVQVTAQGQRTTISSKPTSVKGRAVKLTLHKPLPPGTVTRVTTIGKDPLTCSEEQRADIILKALQKTSAIANKPFFRAIWLPQETPEWPTAFPARSIPIRFSRPLNDSQKAAVAAIVSNDRFNIIHGPPGTGKTTVIAAVVASVSASSVRDKEIWLVAQSNVAVKNIAEKLASVDSLNFKLIVSKDFHYDWHEHLYEKINPNLIRSDKLVDDIVLTERLLNGSKVILCTLSMLSSPRISTVARIVPVHTVIVDEASQVQIGDFLPMISLFSRPLRKLVFIGDDKQREYHPSGDTSTDRFCRVAPYGQNDVPSLQSVFEMEHLRKDAIFLDTQCTLFGSISL</sequence>